<evidence type="ECO:0000313" key="2">
    <source>
        <dbReference type="EMBL" id="CAL8112070.1"/>
    </source>
</evidence>
<evidence type="ECO:0000313" key="3">
    <source>
        <dbReference type="Proteomes" id="UP001642540"/>
    </source>
</evidence>
<accession>A0ABP1R1I7</accession>
<protein>
    <recommendedName>
        <fullName evidence="1">F-box domain-containing protein</fullName>
    </recommendedName>
</protein>
<dbReference type="PROSITE" id="PS50181">
    <property type="entry name" value="FBOX"/>
    <property type="match status" value="1"/>
</dbReference>
<organism evidence="2 3">
    <name type="scientific">Orchesella dallaii</name>
    <dbReference type="NCBI Taxonomy" id="48710"/>
    <lineage>
        <taxon>Eukaryota</taxon>
        <taxon>Metazoa</taxon>
        <taxon>Ecdysozoa</taxon>
        <taxon>Arthropoda</taxon>
        <taxon>Hexapoda</taxon>
        <taxon>Collembola</taxon>
        <taxon>Entomobryomorpha</taxon>
        <taxon>Entomobryoidea</taxon>
        <taxon>Orchesellidae</taxon>
        <taxon>Orchesellinae</taxon>
        <taxon>Orchesella</taxon>
    </lineage>
</organism>
<dbReference type="Pfam" id="PF00646">
    <property type="entry name" value="F-box"/>
    <property type="match status" value="1"/>
</dbReference>
<dbReference type="Proteomes" id="UP001642540">
    <property type="component" value="Unassembled WGS sequence"/>
</dbReference>
<proteinExistence type="predicted"/>
<comment type="caution">
    <text evidence="2">The sequence shown here is derived from an EMBL/GenBank/DDBJ whole genome shotgun (WGS) entry which is preliminary data.</text>
</comment>
<feature type="domain" description="F-box" evidence="1">
    <location>
        <begin position="10"/>
        <end position="60"/>
    </location>
</feature>
<sequence>MDANVVQTSSTSITDLPPEMLKQILAKLDDNQNSLLPYRLVHPLWKAIINDLLEEKCLKLEYDGCPKVYIVKNCTKNEMLIECPAETLQHTGNPFPSSSLTLAGSNSIIEDIDFEWWCSTYQQRCEHNSNEGEGQKVRLETFTSKLGNYLTSFTLYALVTSCDVVANILSHLVNIKTLTVSEIILTDSQYKTLPTLCNLTNLELTSSAPRMIFEDMDVFAWFLVAYANQLKKLELHSRFLTDPQLILKDLISEQGGAFNLFQNLDELVISSRLDFFLNSFCSPPLKFLTIKKHYFVELNPKKLMLLIHKFSDTLERLELDFEWNNLFFDSVGGTFFLTMDSPFPANRRSQVLEELLSVPILKFPKLIHFSVAFPTTDAELRVINEAFLVKFPALQKLQLLLFGGVLPSLQYENENDIERLQNQMQKLQDFFRGVDYWKLCSGLKRISVLARKRDPILDETDLFHCLDETDLDNVTCDVDSGQVYSTTRDEYESANLTNMQKM</sequence>
<dbReference type="EMBL" id="CAXLJM020000048">
    <property type="protein sequence ID" value="CAL8112070.1"/>
    <property type="molecule type" value="Genomic_DNA"/>
</dbReference>
<reference evidence="2 3" key="1">
    <citation type="submission" date="2024-08" db="EMBL/GenBank/DDBJ databases">
        <authorList>
            <person name="Cucini C."/>
            <person name="Frati F."/>
        </authorList>
    </citation>
    <scope>NUCLEOTIDE SEQUENCE [LARGE SCALE GENOMIC DNA]</scope>
</reference>
<dbReference type="InterPro" id="IPR001810">
    <property type="entry name" value="F-box_dom"/>
</dbReference>
<keyword evidence="3" id="KW-1185">Reference proteome</keyword>
<gene>
    <name evidence="2" type="ORF">ODALV1_LOCUS15471</name>
</gene>
<evidence type="ECO:0000259" key="1">
    <source>
        <dbReference type="PROSITE" id="PS50181"/>
    </source>
</evidence>
<name>A0ABP1R1I7_9HEXA</name>